<name>A0A6C0AID5_9ZZZZ</name>
<accession>A0A6C0AID5</accession>
<dbReference type="EMBL" id="MN740626">
    <property type="protein sequence ID" value="QHS79101.1"/>
    <property type="molecule type" value="Genomic_DNA"/>
</dbReference>
<protein>
    <submittedName>
        <fullName evidence="1">Uncharacterized protein</fullName>
    </submittedName>
</protein>
<organism evidence="1">
    <name type="scientific">viral metagenome</name>
    <dbReference type="NCBI Taxonomy" id="1070528"/>
    <lineage>
        <taxon>unclassified sequences</taxon>
        <taxon>metagenomes</taxon>
        <taxon>organismal metagenomes</taxon>
    </lineage>
</organism>
<proteinExistence type="predicted"/>
<sequence length="1511" mass="168119">MYMPIAMIPTKLAYSSLDNLTLQGMTPGKSVFLIVVPVSRPRHYYNFGKITTIAFRYVKTLISMFDSTKKSITEFYGENCYLMCDGAISGMFIMNGITMQPFQSSYQYNNTIDLSNHADKPVYLVTPSPTDPMRYSYSFGRTTNVRLSNVRQMTNVSDKSKKTIHEFKGDPFYLVCNGVVSSKFTITGITLDSDSYYAVDSITLSGFTPETTVYLVTPSSTGIRYSYSFGATTQIDLIKANTLSCSDGVSPKKPLNTFYGDPFYLMYQGTLTDRFTIRDLFNMTPYKKNYLPTDTIALSGFTPDATIYLVTPNNTDSNRYSYNFGAITTIDLNLVSSLRCNDGISSNQPLSYFYNQPFYLMYKGVLTKEFTITDESSISVQWHTVYQDNMALMKAGLYNLDYVYAYSSRPEDISTDSATDNCNSLPPLKVPPESQSSETTPIVLKINQNELQYNSLTGNLGINNGEYWLNLSDVIRVDSPYFTFSGGDQQPVDVVIPTQISTADNTLTVINYIGDKCNYIATCKILAVIPNFDNYYYYVDIVCERPTYVGTAPNGDPYPGVNETKLYTNGTEDAKNAGVLFETPTTDDGFGFYVLNTTTYLQHPIGGTMYNTIDTLNTNLVFRMQSKPTDGTNLYVGQNINLQWGGLGTSSVDVHVQQHNVTGKCLMLVNVPIEKAPISIPIYQDIYEGNTLIETQLSNVFVNSSNCEFIDPYNPPAKSLQEMNYGDLSSLSKAAYYLPTMIPGGDYMNVNTDGTLSVSFMNGSEPKMTADRCRQPWRLSHYVRSNAGDAGVLKIAYNTAAALVYGAQQDSYYVDQSKPGRLTLNVNIWNLYNSPDGYSGDMVPPLLALIDALEFKAYPLEQVIIDYSNAIKDLSNDLTLDQLISSLTTSTPNPNTEIYPLLDSMGSGGQQLGLAGCGFICTKDFLARENFAIMLKYDAITGWKIYGETSTPPIPYFENEHFYDLIQVYKMAAARGNGFNTADAWGKDGIEPIASDGSKPRASNNYANLILSKAYLTNLRIRDVNVTKEDELSFGPNYQGTQYQDGQNHQCFLFYEENTPKVPGCTYGDARIAAANYGSLPSTIPPYVYTDFPMYGIPDSGWGSLTVEIFSYLGIAYVGMNDYTNFCKWHRTFWHLLFIQNGGNMYTWGDSETDKIPLTDPNNYAQTNTDPTTFWLPSYVSYAVTPRDDPPNENQDAPIDADWVNEVLNAKQLHSFDVFQFPPENYYQSKTVTDCKTTYWANRYNPYRGNKSESSHVQWTTPSYCMGYSPAWVAGGKTNTDGFDDTKINRPIAEALNPMFTNTAGLYTANDGDQNILQAYILASLQWPDAPTLPTSVNASIHQPTCPTVNSGGGPYGYDCDVSDFNANTDIPADHSDKKGVRYAVTHQKTEPNPNPKASGTLYVTDKIGYGITTKNGKDWEFPIRDGERCTTWAYIAKSIQRTIISQRGNGWGSTFGNFTSLKGFPSSDPNGARYETLGHDTSASAGTTKLDYIDLRLYQVCETVTSNGNA</sequence>
<evidence type="ECO:0000313" key="1">
    <source>
        <dbReference type="EMBL" id="QHS79101.1"/>
    </source>
</evidence>
<reference evidence="1" key="1">
    <citation type="journal article" date="2020" name="Nature">
        <title>Giant virus diversity and host interactions through global metagenomics.</title>
        <authorList>
            <person name="Schulz F."/>
            <person name="Roux S."/>
            <person name="Paez-Espino D."/>
            <person name="Jungbluth S."/>
            <person name="Walsh D.A."/>
            <person name="Denef V.J."/>
            <person name="McMahon K.D."/>
            <person name="Konstantinidis K.T."/>
            <person name="Eloe-Fadrosh E.A."/>
            <person name="Kyrpides N.C."/>
            <person name="Woyke T."/>
        </authorList>
    </citation>
    <scope>NUCLEOTIDE SEQUENCE</scope>
    <source>
        <strain evidence="1">GVMAG-S-1035118-87</strain>
    </source>
</reference>